<proteinExistence type="predicted"/>
<sequence length="366" mass="41986">MKKIASIVCLVFIVSGCATPALKETKQKIEAGDYHAHAGVLVSYGKVSHLYCYTILEDLHIYEASNQLIREERVRYDELIDLLDSVVSISTQRFQRNRKLSRELQELEKYWPANLKAFGKALDYGVYETAFAQLMHISEEQSRKSSQLKDAIITNEHEWTAEIKPVLEKLQHLVDEQNDRLDHLRVRLRQIEEEKEINVRNARLITACRDPLTSRNKEDHKRSFAWIERIGYAKPEGLIKAPNITIMRTELQLECLKKSRSYGWVSTCDPEEVLLAGKWNGDFTQDAEDADGEKKSRIEEILESSTHIADLETTFLSLKDQQSNKWMPFYLNHDSVVMEYTINAAKNLLPEAVGGAGKLARGQTGF</sequence>
<keyword evidence="1" id="KW-0175">Coiled coil</keyword>
<evidence type="ECO:0008006" key="5">
    <source>
        <dbReference type="Google" id="ProtNLM"/>
    </source>
</evidence>
<evidence type="ECO:0000256" key="2">
    <source>
        <dbReference type="SAM" id="SignalP"/>
    </source>
</evidence>
<dbReference type="Proteomes" id="UP000176700">
    <property type="component" value="Unassembled WGS sequence"/>
</dbReference>
<gene>
    <name evidence="3" type="ORF">A2W41_02750</name>
</gene>
<accession>A0A1G2FZI1</accession>
<feature type="chain" id="PRO_5009582928" description="DUF5667 domain-containing protein" evidence="2">
    <location>
        <begin position="21"/>
        <end position="366"/>
    </location>
</feature>
<dbReference type="EMBL" id="MHNI01000012">
    <property type="protein sequence ID" value="OGZ43008.1"/>
    <property type="molecule type" value="Genomic_DNA"/>
</dbReference>
<evidence type="ECO:0000313" key="3">
    <source>
        <dbReference type="EMBL" id="OGZ43008.1"/>
    </source>
</evidence>
<feature type="signal peptide" evidence="2">
    <location>
        <begin position="1"/>
        <end position="20"/>
    </location>
</feature>
<organism evidence="3 4">
    <name type="scientific">Candidatus Ryanbacteria bacterium RIFCSPHIGHO2_01_45_13</name>
    <dbReference type="NCBI Taxonomy" id="1802112"/>
    <lineage>
        <taxon>Bacteria</taxon>
        <taxon>Candidatus Ryaniibacteriota</taxon>
    </lineage>
</organism>
<dbReference type="AlphaFoldDB" id="A0A1G2FZI1"/>
<comment type="caution">
    <text evidence="3">The sequence shown here is derived from an EMBL/GenBank/DDBJ whole genome shotgun (WGS) entry which is preliminary data.</text>
</comment>
<feature type="coiled-coil region" evidence="1">
    <location>
        <begin position="167"/>
        <end position="194"/>
    </location>
</feature>
<evidence type="ECO:0000313" key="4">
    <source>
        <dbReference type="Proteomes" id="UP000176700"/>
    </source>
</evidence>
<reference evidence="3 4" key="1">
    <citation type="journal article" date="2016" name="Nat. Commun.">
        <title>Thousands of microbial genomes shed light on interconnected biogeochemical processes in an aquifer system.</title>
        <authorList>
            <person name="Anantharaman K."/>
            <person name="Brown C.T."/>
            <person name="Hug L.A."/>
            <person name="Sharon I."/>
            <person name="Castelle C.J."/>
            <person name="Probst A.J."/>
            <person name="Thomas B.C."/>
            <person name="Singh A."/>
            <person name="Wilkins M.J."/>
            <person name="Karaoz U."/>
            <person name="Brodie E.L."/>
            <person name="Williams K.H."/>
            <person name="Hubbard S.S."/>
            <person name="Banfield J.F."/>
        </authorList>
    </citation>
    <scope>NUCLEOTIDE SEQUENCE [LARGE SCALE GENOMIC DNA]</scope>
</reference>
<protein>
    <recommendedName>
        <fullName evidence="5">DUF5667 domain-containing protein</fullName>
    </recommendedName>
</protein>
<dbReference type="PROSITE" id="PS51257">
    <property type="entry name" value="PROKAR_LIPOPROTEIN"/>
    <property type="match status" value="1"/>
</dbReference>
<keyword evidence="2" id="KW-0732">Signal</keyword>
<name>A0A1G2FZI1_9BACT</name>
<evidence type="ECO:0000256" key="1">
    <source>
        <dbReference type="SAM" id="Coils"/>
    </source>
</evidence>